<name>A0A3M5XCR4_PSEAP</name>
<evidence type="ECO:0000313" key="1">
    <source>
        <dbReference type="EMBL" id="RMU79784.1"/>
    </source>
</evidence>
<sequence length="572" mass="64863">MRPSFESLLARYSFPTAKYGSGETPLNLLPLLYKGAAKYDVRKVMSFIESGMFGEMRLERVEVIGLVHELMNSDLISGKSQLSTKSRISILRNFVSWCDDNAHLSLATLEECFLSWAKLMHNRIISGEIRKVTAAGYLSALGAIFDKVLGFNLGLRYKTGISKHRQERISEGFAKSSKQNLEEVFNFGAFLCDIADGLPVTAIWGNLPVLIPLRVGGHLTEWSRLRPAEAVKRITDANQPAYRKRETEAMRAKYVAEHSFRTRHAIINLRLEAELLIFISQTGMNLAQAYTLERTNYKFISAIGGYEMKGFKNRASSISLGKVHTEYRHHFLKYIKWRDAIFTNSSSTLLFPIINVQGRADYQAPSFGAIRSRCKLLGMKLYGPRELRKSRSNYFLRESQNPELAAKASQHSVETFYRSYHQPSHQIALIEVSRFHAAHDASLAAPGPVVCVSGNPTMADEISPYTPEADCLTPSGCLFCEQHRDLDTEDHIWSLVTFKQLKMIELSKADLHTEKLSNPAFITITRINQKLKYMQSLSKKTIEWCAIATKKISVEDYHPKWRGFIRLQEIAS</sequence>
<dbReference type="AlphaFoldDB" id="A0A3M5XCR4"/>
<organism evidence="1 2">
    <name type="scientific">Pseudomonas syringae pv. aptata</name>
    <dbReference type="NCBI Taxonomy" id="83167"/>
    <lineage>
        <taxon>Bacteria</taxon>
        <taxon>Pseudomonadati</taxon>
        <taxon>Pseudomonadota</taxon>
        <taxon>Gammaproteobacteria</taxon>
        <taxon>Pseudomonadales</taxon>
        <taxon>Pseudomonadaceae</taxon>
        <taxon>Pseudomonas</taxon>
        <taxon>Pseudomonas syringae</taxon>
    </lineage>
</organism>
<reference evidence="1 2" key="1">
    <citation type="submission" date="2018-08" db="EMBL/GenBank/DDBJ databases">
        <title>Recombination of ecologically and evolutionarily significant loci maintains genetic cohesion in the Pseudomonas syringae species complex.</title>
        <authorList>
            <person name="Dillon M."/>
            <person name="Thakur S."/>
            <person name="Almeida R.N.D."/>
            <person name="Weir B.S."/>
            <person name="Guttman D.S."/>
        </authorList>
    </citation>
    <scope>NUCLEOTIDE SEQUENCE [LARGE SCALE GENOMIC DNA]</scope>
    <source>
        <strain evidence="1 2">ICMP 11935</strain>
    </source>
</reference>
<protein>
    <submittedName>
        <fullName evidence="1">Phage integrase protein</fullName>
    </submittedName>
</protein>
<dbReference type="Proteomes" id="UP000274315">
    <property type="component" value="Unassembled WGS sequence"/>
</dbReference>
<gene>
    <name evidence="1" type="ORF">ALP24_03332</name>
</gene>
<proteinExistence type="predicted"/>
<evidence type="ECO:0000313" key="2">
    <source>
        <dbReference type="Proteomes" id="UP000274315"/>
    </source>
</evidence>
<accession>A0A3M5XCR4</accession>
<dbReference type="EMBL" id="RBUF01000024">
    <property type="protein sequence ID" value="RMU79784.1"/>
    <property type="molecule type" value="Genomic_DNA"/>
</dbReference>
<comment type="caution">
    <text evidence="1">The sequence shown here is derived from an EMBL/GenBank/DDBJ whole genome shotgun (WGS) entry which is preliminary data.</text>
</comment>